<evidence type="ECO:0000313" key="1">
    <source>
        <dbReference type="EMBL" id="VDM55009.1"/>
    </source>
</evidence>
<dbReference type="OMA" id="GKCNCHA"/>
<reference evidence="3" key="1">
    <citation type="submission" date="2016-04" db="UniProtKB">
        <authorList>
            <consortium name="WormBaseParasite"/>
        </authorList>
    </citation>
    <scope>IDENTIFICATION</scope>
</reference>
<dbReference type="WBParaSite" id="ACOC_0000342301-mRNA-1">
    <property type="protein sequence ID" value="ACOC_0000342301-mRNA-1"/>
    <property type="gene ID" value="ACOC_0000342301"/>
</dbReference>
<evidence type="ECO:0000313" key="3">
    <source>
        <dbReference type="WBParaSite" id="ACOC_0000342301-mRNA-1"/>
    </source>
</evidence>
<proteinExistence type="predicted"/>
<dbReference type="OrthoDB" id="5822889at2759"/>
<gene>
    <name evidence="1" type="ORF">ACOC_LOCUS3424</name>
</gene>
<evidence type="ECO:0000313" key="2">
    <source>
        <dbReference type="Proteomes" id="UP000267027"/>
    </source>
</evidence>
<accession>A0A158PFH3</accession>
<organism evidence="3">
    <name type="scientific">Angiostrongylus costaricensis</name>
    <name type="common">Nematode worm</name>
    <dbReference type="NCBI Taxonomy" id="334426"/>
    <lineage>
        <taxon>Eukaryota</taxon>
        <taxon>Metazoa</taxon>
        <taxon>Ecdysozoa</taxon>
        <taxon>Nematoda</taxon>
        <taxon>Chromadorea</taxon>
        <taxon>Rhabditida</taxon>
        <taxon>Rhabditina</taxon>
        <taxon>Rhabditomorpha</taxon>
        <taxon>Strongyloidea</taxon>
        <taxon>Metastrongylidae</taxon>
        <taxon>Angiostrongylus</taxon>
    </lineage>
</organism>
<sequence length="353" mass="39198">MRGLTDTAWGRIIKRMSWAVHVMNVYQTTGSSLATEDEDNDLFLSLDREIEDVLGKAIDELPDELMNRTLRNNQGSTNEQLLTKLEFGVTPHQTSTIPNVVNTSLTPIEENHTLLITDNKENVKNETAGPVILPSLVFPHTPKPDVLQIPDDIIVEESELVNNDTSTFSSSDVPHMQYNFPSLLYGVSSKTVHTAHSLFETPTTTLSATTSLESVQNPTTASFTLEVKDAQLRHYRTTNCSSGSVCYKDEDCGKKISATAVDTLLSQNLGTILLYRRVFVVVRPLELVTVMPASPICLVTMTTFVEDLLRHAKMACAGTRSTWISAVHRCVDGILLSTDVHRQKQKILLWITV</sequence>
<name>A0A158PFH3_ANGCS</name>
<dbReference type="Proteomes" id="UP000267027">
    <property type="component" value="Unassembled WGS sequence"/>
</dbReference>
<keyword evidence="2" id="KW-1185">Reference proteome</keyword>
<dbReference type="EMBL" id="UYYA01001030">
    <property type="protein sequence ID" value="VDM55009.1"/>
    <property type="molecule type" value="Genomic_DNA"/>
</dbReference>
<reference evidence="1 2" key="2">
    <citation type="submission" date="2018-11" db="EMBL/GenBank/DDBJ databases">
        <authorList>
            <consortium name="Pathogen Informatics"/>
        </authorList>
    </citation>
    <scope>NUCLEOTIDE SEQUENCE [LARGE SCALE GENOMIC DNA]</scope>
    <source>
        <strain evidence="1 2">Costa Rica</strain>
    </source>
</reference>
<protein>
    <submittedName>
        <fullName evidence="3">Pecanex-like protein</fullName>
    </submittedName>
</protein>
<dbReference type="AlphaFoldDB" id="A0A158PFH3"/>